<gene>
    <name evidence="1" type="ORF">FA95DRAFT_1608402</name>
</gene>
<evidence type="ECO:0000313" key="1">
    <source>
        <dbReference type="EMBL" id="KAI0044616.1"/>
    </source>
</evidence>
<dbReference type="EMBL" id="MU275977">
    <property type="protein sequence ID" value="KAI0044616.1"/>
    <property type="molecule type" value="Genomic_DNA"/>
</dbReference>
<reference evidence="1" key="1">
    <citation type="submission" date="2021-02" db="EMBL/GenBank/DDBJ databases">
        <authorList>
            <consortium name="DOE Joint Genome Institute"/>
            <person name="Ahrendt S."/>
            <person name="Looney B.P."/>
            <person name="Miyauchi S."/>
            <person name="Morin E."/>
            <person name="Drula E."/>
            <person name="Courty P.E."/>
            <person name="Chicoki N."/>
            <person name="Fauchery L."/>
            <person name="Kohler A."/>
            <person name="Kuo A."/>
            <person name="Labutti K."/>
            <person name="Pangilinan J."/>
            <person name="Lipzen A."/>
            <person name="Riley R."/>
            <person name="Andreopoulos W."/>
            <person name="He G."/>
            <person name="Johnson J."/>
            <person name="Barry K.W."/>
            <person name="Grigoriev I.V."/>
            <person name="Nagy L."/>
            <person name="Hibbett D."/>
            <person name="Henrissat B."/>
            <person name="Matheny P.B."/>
            <person name="Labbe J."/>
            <person name="Martin F."/>
        </authorList>
    </citation>
    <scope>NUCLEOTIDE SEQUENCE</scope>
    <source>
        <strain evidence="1">FP105234-sp</strain>
    </source>
</reference>
<name>A0ACB8RLP2_9AGAM</name>
<sequence length="412" mass="45487">MSRRLPTELLILIIGFTPVEALYALRPANRALRALATPEAFRAVGCTGTVKSTAGMLNLLASELRVHVEEVHYCDWYATKESETTDLSPEQGDEELLRINLGSALALLHTLPSLHTLSLTFAPIHDGNPLPAHVELQFALFEMIAKLSPAPALRTFVLESLLPFPDFPGTDPRFLSIMDSLRGLTITAASESIEGAISQDPITAFFTASLPPVLDAPRRTLTSLTLVYDEDAGLPRIVLGGLHYPQLERLALTSVLFDEYTGVEAFIIAHAATLLYLDLAQCKIALEESTFVPPRTWTHIYGAFSERLERLTHLEVIDEAESVDEGTDHESGVSFKGRPIRYMEWFWNVGWRSWFEEDQEFSEDEDEGMGEDSGAGSGVVRMTPAIQAVAGDEDALDAFIKVVRERAASRTE</sequence>
<reference evidence="1" key="2">
    <citation type="journal article" date="2022" name="New Phytol.">
        <title>Evolutionary transition to the ectomycorrhizal habit in the genomes of a hyperdiverse lineage of mushroom-forming fungi.</title>
        <authorList>
            <person name="Looney B."/>
            <person name="Miyauchi S."/>
            <person name="Morin E."/>
            <person name="Drula E."/>
            <person name="Courty P.E."/>
            <person name="Kohler A."/>
            <person name="Kuo A."/>
            <person name="LaButti K."/>
            <person name="Pangilinan J."/>
            <person name="Lipzen A."/>
            <person name="Riley R."/>
            <person name="Andreopoulos W."/>
            <person name="He G."/>
            <person name="Johnson J."/>
            <person name="Nolan M."/>
            <person name="Tritt A."/>
            <person name="Barry K.W."/>
            <person name="Grigoriev I.V."/>
            <person name="Nagy L.G."/>
            <person name="Hibbett D."/>
            <person name="Henrissat B."/>
            <person name="Matheny P.B."/>
            <person name="Labbe J."/>
            <person name="Martin F.M."/>
        </authorList>
    </citation>
    <scope>NUCLEOTIDE SEQUENCE</scope>
    <source>
        <strain evidence="1">FP105234-sp</strain>
    </source>
</reference>
<accession>A0ACB8RLP2</accession>
<keyword evidence="2" id="KW-1185">Reference proteome</keyword>
<proteinExistence type="predicted"/>
<comment type="caution">
    <text evidence="1">The sequence shown here is derived from an EMBL/GenBank/DDBJ whole genome shotgun (WGS) entry which is preliminary data.</text>
</comment>
<organism evidence="1 2">
    <name type="scientific">Auriscalpium vulgare</name>
    <dbReference type="NCBI Taxonomy" id="40419"/>
    <lineage>
        <taxon>Eukaryota</taxon>
        <taxon>Fungi</taxon>
        <taxon>Dikarya</taxon>
        <taxon>Basidiomycota</taxon>
        <taxon>Agaricomycotina</taxon>
        <taxon>Agaricomycetes</taxon>
        <taxon>Russulales</taxon>
        <taxon>Auriscalpiaceae</taxon>
        <taxon>Auriscalpium</taxon>
    </lineage>
</organism>
<dbReference type="Proteomes" id="UP000814033">
    <property type="component" value="Unassembled WGS sequence"/>
</dbReference>
<protein>
    <submittedName>
        <fullName evidence="1">Uncharacterized protein</fullName>
    </submittedName>
</protein>
<evidence type="ECO:0000313" key="2">
    <source>
        <dbReference type="Proteomes" id="UP000814033"/>
    </source>
</evidence>